<dbReference type="InParanoid" id="A0A1U8A4S2"/>
<dbReference type="KEGG" id="nnu:104596729"/>
<gene>
    <name evidence="2" type="primary">LOC104596729</name>
</gene>
<dbReference type="RefSeq" id="XP_010256311.1">
    <property type="nucleotide sequence ID" value="XM_010258009.2"/>
</dbReference>
<dbReference type="GeneID" id="104596729"/>
<accession>A0A1U8A4S2</accession>
<dbReference type="Proteomes" id="UP000189703">
    <property type="component" value="Unplaced"/>
</dbReference>
<sequence length="179" mass="20365">MSTVWQIDCRTFNEGFNEELRAAIQDFVYQKVAVETLLAKPMLIQANLSRIASKKKALRKKRRVEHRSSMEGTSGSSKMARGMLLPEDVRYYPNLDTVDARTRLTHCIVQANTIGHVLLDQVTVGQKERGELQANVSAEEDLQWFIELSGKMRCELVENQETIAAQDLQLNDVPEELVM</sequence>
<reference evidence="2" key="1">
    <citation type="submission" date="2025-08" db="UniProtKB">
        <authorList>
            <consortium name="RefSeq"/>
        </authorList>
    </citation>
    <scope>IDENTIFICATION</scope>
</reference>
<protein>
    <submittedName>
        <fullName evidence="2">Uncharacterized protein LOC104596729</fullName>
    </submittedName>
</protein>
<evidence type="ECO:0000313" key="1">
    <source>
        <dbReference type="Proteomes" id="UP000189703"/>
    </source>
</evidence>
<organism evidence="1 2">
    <name type="scientific">Nelumbo nucifera</name>
    <name type="common">Sacred lotus</name>
    <dbReference type="NCBI Taxonomy" id="4432"/>
    <lineage>
        <taxon>Eukaryota</taxon>
        <taxon>Viridiplantae</taxon>
        <taxon>Streptophyta</taxon>
        <taxon>Embryophyta</taxon>
        <taxon>Tracheophyta</taxon>
        <taxon>Spermatophyta</taxon>
        <taxon>Magnoliopsida</taxon>
        <taxon>Proteales</taxon>
        <taxon>Nelumbonaceae</taxon>
        <taxon>Nelumbo</taxon>
    </lineage>
</organism>
<keyword evidence="1" id="KW-1185">Reference proteome</keyword>
<name>A0A1U8A4S2_NELNU</name>
<proteinExistence type="predicted"/>
<dbReference type="AlphaFoldDB" id="A0A1U8A4S2"/>
<evidence type="ECO:0000313" key="2">
    <source>
        <dbReference type="RefSeq" id="XP_010256311.1"/>
    </source>
</evidence>